<name>A0A498K7M3_MALDO</name>
<dbReference type="EMBL" id="RDQH01000330">
    <property type="protein sequence ID" value="RXI01352.1"/>
    <property type="molecule type" value="Genomic_DNA"/>
</dbReference>
<dbReference type="Proteomes" id="UP000290289">
    <property type="component" value="Chromosome 4"/>
</dbReference>
<evidence type="ECO:0000313" key="1">
    <source>
        <dbReference type="EMBL" id="RXI01352.1"/>
    </source>
</evidence>
<dbReference type="AlphaFoldDB" id="A0A498K7M3"/>
<organism evidence="1 2">
    <name type="scientific">Malus domestica</name>
    <name type="common">Apple</name>
    <name type="synonym">Pyrus malus</name>
    <dbReference type="NCBI Taxonomy" id="3750"/>
    <lineage>
        <taxon>Eukaryota</taxon>
        <taxon>Viridiplantae</taxon>
        <taxon>Streptophyta</taxon>
        <taxon>Embryophyta</taxon>
        <taxon>Tracheophyta</taxon>
        <taxon>Spermatophyta</taxon>
        <taxon>Magnoliopsida</taxon>
        <taxon>eudicotyledons</taxon>
        <taxon>Gunneridae</taxon>
        <taxon>Pentapetalae</taxon>
        <taxon>rosids</taxon>
        <taxon>fabids</taxon>
        <taxon>Rosales</taxon>
        <taxon>Rosaceae</taxon>
        <taxon>Amygdaloideae</taxon>
        <taxon>Maleae</taxon>
        <taxon>Malus</taxon>
    </lineage>
</organism>
<sequence>MTVSRRRKGMEILYSLSSSFWCIFARKLTAEAVAVPVFSSDQHGGPSGSLRHTRALGPPQSLGPLLFTEGLRPGLTSLSFLFKSQLRLVADFCWLTFESCFMSFSAVRLLTEHQISVMFFNFTIFFCSKLRV</sequence>
<accession>A0A498K7M3</accession>
<keyword evidence="2" id="KW-1185">Reference proteome</keyword>
<proteinExistence type="predicted"/>
<evidence type="ECO:0000313" key="2">
    <source>
        <dbReference type="Proteomes" id="UP000290289"/>
    </source>
</evidence>
<comment type="caution">
    <text evidence="1">The sequence shown here is derived from an EMBL/GenBank/DDBJ whole genome shotgun (WGS) entry which is preliminary data.</text>
</comment>
<gene>
    <name evidence="1" type="ORF">DVH24_001586</name>
</gene>
<protein>
    <submittedName>
        <fullName evidence="1">Uncharacterized protein</fullName>
    </submittedName>
</protein>
<reference evidence="1 2" key="1">
    <citation type="submission" date="2018-10" db="EMBL/GenBank/DDBJ databases">
        <title>A high-quality apple genome assembly.</title>
        <authorList>
            <person name="Hu J."/>
        </authorList>
    </citation>
    <scope>NUCLEOTIDE SEQUENCE [LARGE SCALE GENOMIC DNA]</scope>
    <source>
        <strain evidence="2">cv. HFTH1</strain>
        <tissue evidence="1">Young leaf</tissue>
    </source>
</reference>